<gene>
    <name evidence="5" type="ORF">GRG538_LOCUS26586</name>
    <name evidence="6" type="ORF">QYT958_LOCUS16022</name>
</gene>
<evidence type="ECO:0000313" key="6">
    <source>
        <dbReference type="EMBL" id="CAF4670420.1"/>
    </source>
</evidence>
<dbReference type="InterPro" id="IPR001878">
    <property type="entry name" value="Znf_CCHC"/>
</dbReference>
<dbReference type="Proteomes" id="UP000663848">
    <property type="component" value="Unassembled WGS sequence"/>
</dbReference>
<keyword evidence="1" id="KW-0863">Zinc-finger</keyword>
<evidence type="ECO:0000313" key="7">
    <source>
        <dbReference type="Proteomes" id="UP000663848"/>
    </source>
</evidence>
<feature type="compositionally biased region" description="Polar residues" evidence="3">
    <location>
        <begin position="71"/>
        <end position="80"/>
    </location>
</feature>
<dbReference type="GO" id="GO:0003676">
    <property type="term" value="F:nucleic acid binding"/>
    <property type="evidence" value="ECO:0007669"/>
    <property type="project" value="InterPro"/>
</dbReference>
<dbReference type="GO" id="GO:0008270">
    <property type="term" value="F:zinc ion binding"/>
    <property type="evidence" value="ECO:0007669"/>
    <property type="project" value="UniProtKB-KW"/>
</dbReference>
<evidence type="ECO:0000256" key="2">
    <source>
        <dbReference type="SAM" id="Coils"/>
    </source>
</evidence>
<feature type="compositionally biased region" description="Acidic residues" evidence="3">
    <location>
        <begin position="57"/>
        <end position="66"/>
    </location>
</feature>
<feature type="domain" description="CCHC-type" evidence="4">
    <location>
        <begin position="373"/>
        <end position="388"/>
    </location>
</feature>
<proteinExistence type="predicted"/>
<evidence type="ECO:0000256" key="3">
    <source>
        <dbReference type="SAM" id="MobiDB-lite"/>
    </source>
</evidence>
<evidence type="ECO:0000259" key="4">
    <source>
        <dbReference type="PROSITE" id="PS50158"/>
    </source>
</evidence>
<feature type="region of interest" description="Disordered" evidence="3">
    <location>
        <begin position="102"/>
        <end position="129"/>
    </location>
</feature>
<dbReference type="PROSITE" id="PS50158">
    <property type="entry name" value="ZF_CCHC"/>
    <property type="match status" value="1"/>
</dbReference>
<name>A0A821GRK3_9BILA</name>
<protein>
    <recommendedName>
        <fullName evidence="4">CCHC-type domain-containing protein</fullName>
    </recommendedName>
</protein>
<feature type="coiled-coil region" evidence="2">
    <location>
        <begin position="524"/>
        <end position="551"/>
    </location>
</feature>
<keyword evidence="1" id="KW-0862">Zinc</keyword>
<reference evidence="6" key="1">
    <citation type="submission" date="2021-02" db="EMBL/GenBank/DDBJ databases">
        <authorList>
            <person name="Nowell W R."/>
        </authorList>
    </citation>
    <scope>NUCLEOTIDE SEQUENCE</scope>
</reference>
<feature type="region of interest" description="Disordered" evidence="3">
    <location>
        <begin position="43"/>
        <end position="90"/>
    </location>
</feature>
<evidence type="ECO:0000256" key="1">
    <source>
        <dbReference type="PROSITE-ProRule" id="PRU00047"/>
    </source>
</evidence>
<dbReference type="SMART" id="SM00343">
    <property type="entry name" value="ZnF_C2HC"/>
    <property type="match status" value="1"/>
</dbReference>
<dbReference type="EMBL" id="CAJOBR010002282">
    <property type="protein sequence ID" value="CAF4670420.1"/>
    <property type="molecule type" value="Genomic_DNA"/>
</dbReference>
<organism evidence="6 7">
    <name type="scientific">Rotaria socialis</name>
    <dbReference type="NCBI Taxonomy" id="392032"/>
    <lineage>
        <taxon>Eukaryota</taxon>
        <taxon>Metazoa</taxon>
        <taxon>Spiralia</taxon>
        <taxon>Gnathifera</taxon>
        <taxon>Rotifera</taxon>
        <taxon>Eurotatoria</taxon>
        <taxon>Bdelloidea</taxon>
        <taxon>Philodinida</taxon>
        <taxon>Philodinidae</taxon>
        <taxon>Rotaria</taxon>
    </lineage>
</organism>
<keyword evidence="2" id="KW-0175">Coiled coil</keyword>
<keyword evidence="1" id="KW-0479">Metal-binding</keyword>
<dbReference type="Proteomes" id="UP000663872">
    <property type="component" value="Unassembled WGS sequence"/>
</dbReference>
<evidence type="ECO:0000313" key="5">
    <source>
        <dbReference type="EMBL" id="CAF3674293.1"/>
    </source>
</evidence>
<accession>A0A821GRK3</accession>
<sequence length="664" mass="77796">MSNYDQYANMNKDAKDRMCNHNNIEQAYEQIKFSSIENNNKNVKSSLKRTESKMDENQPESDDNPEIESGIDNSQWQYQRKSNKRVNKEPRIDSFVRGRTITSTSHGYGRTEKNITRHPPPQYEEKKIERKNDSNHLSNCECQQQDVQYLGAKCVNRTMNKPIVLHKDNHPIDGNDEIYVTRQAMKFAVKDRFPPLKIHCNPGLKNHEEGESIVKEFFKHIEQNFKKLNPYFNQPLGFDHYIVDSKGSLICFTKYIELFIYMCDLNNYPKDLNNIILSPILPIKLPAHNVIILKFIDNTITFDDIQIQVKEKLKSVYTMEEMMGTMNYRSRHVRIDLLSKDEYRSVLNSGKLALGGHLYDVDEYLPSPRILICNKCNSPGHLKKNCKSIIELCKRCGNDRNDGADHKNCNIKCHHCSENHEATSFKCTWISKFRQDLLHKLKENKHLLPPNIQFYIPQQYRDHKGEKALMNNSVENYQLQAQRQNLLNNNKLNSTTWPKLNSNLSLPSTVNTTSIWNFELKQMHDELYNLKQEHEIEIKKLKTEHETQMQKMAQGWQLSNLQFKTQAEAIVDIYTTVSEIFPPVVQSLQTISQVLEEMNRNVIDENERQQKQIIFTTIKETIYSLNNRLCLLTDHQQKLKTLMDKENNLLLRGMNPKEHSSNEL</sequence>
<dbReference type="AlphaFoldDB" id="A0A821GRK3"/>
<comment type="caution">
    <text evidence="6">The sequence shown here is derived from an EMBL/GenBank/DDBJ whole genome shotgun (WGS) entry which is preliminary data.</text>
</comment>
<dbReference type="EMBL" id="CAJNYT010004618">
    <property type="protein sequence ID" value="CAF3674293.1"/>
    <property type="molecule type" value="Genomic_DNA"/>
</dbReference>